<dbReference type="Gene3D" id="3.60.15.10">
    <property type="entry name" value="Ribonuclease Z/Hydroxyacylglutathione hydrolase-like"/>
    <property type="match status" value="1"/>
</dbReference>
<protein>
    <submittedName>
        <fullName evidence="2">MBL fold metallo-hydrolase</fullName>
    </submittedName>
</protein>
<dbReference type="Gene3D" id="1.10.10.10">
    <property type="entry name" value="Winged helix-like DNA-binding domain superfamily/Winged helix DNA-binding domain"/>
    <property type="match status" value="1"/>
</dbReference>
<accession>A0ABT4MWP7</accession>
<dbReference type="PANTHER" id="PTHR23131:SF4">
    <property type="entry name" value="METALLO-BETA-LACTAMASE SUPERFAMILY POTEIN"/>
    <property type="match status" value="1"/>
</dbReference>
<dbReference type="Pfam" id="PF00753">
    <property type="entry name" value="Lactamase_B"/>
    <property type="match status" value="1"/>
</dbReference>
<proteinExistence type="predicted"/>
<organism evidence="2 3">
    <name type="scientific">Gordonia rubripertincta</name>
    <name type="common">Rhodococcus corallinus</name>
    <dbReference type="NCBI Taxonomy" id="36822"/>
    <lineage>
        <taxon>Bacteria</taxon>
        <taxon>Bacillati</taxon>
        <taxon>Actinomycetota</taxon>
        <taxon>Actinomycetes</taxon>
        <taxon>Mycobacteriales</taxon>
        <taxon>Gordoniaceae</taxon>
        <taxon>Gordonia</taxon>
    </lineage>
</organism>
<dbReference type="InterPro" id="IPR036866">
    <property type="entry name" value="RibonucZ/Hydroxyglut_hydro"/>
</dbReference>
<reference evidence="2" key="1">
    <citation type="submission" date="2022-12" db="EMBL/GenBank/DDBJ databases">
        <authorList>
            <person name="Krivoruchko A.V."/>
            <person name="Elkin A."/>
        </authorList>
    </citation>
    <scope>NUCLEOTIDE SEQUENCE</scope>
    <source>
        <strain evidence="2">IEGM 1388</strain>
    </source>
</reference>
<dbReference type="InterPro" id="IPR001279">
    <property type="entry name" value="Metallo-B-lactamas"/>
</dbReference>
<dbReference type="InterPro" id="IPR036388">
    <property type="entry name" value="WH-like_DNA-bd_sf"/>
</dbReference>
<sequence length="342" mass="37728">MFTKNDAWHRDGVEKIASNTYRIPLPLPEEGLAAVNTYALVDDSGVVLIDAGADTDASRAALQSGLNSFGCTLRDIRRILVTHLHYDHFAQAIALREDFGCAVELGIGEKEGVIDLVQAPVRMPHHLALRLRTGGLDTEVNALVHRNETLDNARWELPDVWLEHASRVEVGAGRVLVARNTPGHTRGHVVYHEPESGLLFSGDHLLPTITPSVGFEPVPARYPLRDYMQSLQQMLELGDCRVLPAHGASDSTSHERVREMFDHHADRLELIQQTVETLGTATALDCAELLPWRSRDVAFGTLQGLDRLLAVSETLAHLDVLVDDGGLSRLLDGDTWRYTRAG</sequence>
<dbReference type="Proteomes" id="UP001067235">
    <property type="component" value="Unassembled WGS sequence"/>
</dbReference>
<dbReference type="RefSeq" id="WP_301572266.1">
    <property type="nucleotide sequence ID" value="NZ_JAPWIE010000004.1"/>
</dbReference>
<evidence type="ECO:0000259" key="1">
    <source>
        <dbReference type="SMART" id="SM00849"/>
    </source>
</evidence>
<evidence type="ECO:0000313" key="3">
    <source>
        <dbReference type="Proteomes" id="UP001067235"/>
    </source>
</evidence>
<name>A0ABT4MWP7_GORRU</name>
<gene>
    <name evidence="2" type="ORF">O4213_15695</name>
</gene>
<feature type="domain" description="Metallo-beta-lactamase" evidence="1">
    <location>
        <begin position="34"/>
        <end position="246"/>
    </location>
</feature>
<dbReference type="PANTHER" id="PTHR23131">
    <property type="entry name" value="ENDORIBONUCLEASE LACTB2"/>
    <property type="match status" value="1"/>
</dbReference>
<dbReference type="SMART" id="SM00849">
    <property type="entry name" value="Lactamase_B"/>
    <property type="match status" value="1"/>
</dbReference>
<keyword evidence="3" id="KW-1185">Reference proteome</keyword>
<comment type="caution">
    <text evidence="2">The sequence shown here is derived from an EMBL/GenBank/DDBJ whole genome shotgun (WGS) entry which is preliminary data.</text>
</comment>
<dbReference type="EMBL" id="JAPWIE010000004">
    <property type="protein sequence ID" value="MCZ4551435.1"/>
    <property type="molecule type" value="Genomic_DNA"/>
</dbReference>
<dbReference type="InterPro" id="IPR050662">
    <property type="entry name" value="Sec-metab_biosynth-thioest"/>
</dbReference>
<dbReference type="SUPFAM" id="SSF56281">
    <property type="entry name" value="Metallo-hydrolase/oxidoreductase"/>
    <property type="match status" value="1"/>
</dbReference>
<evidence type="ECO:0000313" key="2">
    <source>
        <dbReference type="EMBL" id="MCZ4551435.1"/>
    </source>
</evidence>